<feature type="non-terminal residue" evidence="2">
    <location>
        <position position="547"/>
    </location>
</feature>
<feature type="compositionally biased region" description="Basic and acidic residues" evidence="1">
    <location>
        <begin position="338"/>
        <end position="351"/>
    </location>
</feature>
<feature type="compositionally biased region" description="Basic and acidic residues" evidence="1">
    <location>
        <begin position="301"/>
        <end position="313"/>
    </location>
</feature>
<feature type="region of interest" description="Disordered" evidence="1">
    <location>
        <begin position="454"/>
        <end position="547"/>
    </location>
</feature>
<feature type="region of interest" description="Disordered" evidence="1">
    <location>
        <begin position="179"/>
        <end position="433"/>
    </location>
</feature>
<feature type="region of interest" description="Disordered" evidence="1">
    <location>
        <begin position="1"/>
        <end position="154"/>
    </location>
</feature>
<protein>
    <submittedName>
        <fullName evidence="2">Uncharacterized protein</fullName>
    </submittedName>
</protein>
<feature type="compositionally biased region" description="Low complexity" evidence="1">
    <location>
        <begin position="280"/>
        <end position="300"/>
    </location>
</feature>
<feature type="compositionally biased region" description="Basic residues" evidence="1">
    <location>
        <begin position="256"/>
        <end position="265"/>
    </location>
</feature>
<feature type="compositionally biased region" description="Basic and acidic residues" evidence="1">
    <location>
        <begin position="15"/>
        <end position="34"/>
    </location>
</feature>
<gene>
    <name evidence="2" type="ORF">AVDCRST_MAG59-47</name>
</gene>
<feature type="compositionally biased region" description="Basic residues" evidence="1">
    <location>
        <begin position="1"/>
        <end position="13"/>
    </location>
</feature>
<feature type="non-terminal residue" evidence="2">
    <location>
        <position position="1"/>
    </location>
</feature>
<accession>A0A6J4TXX1</accession>
<feature type="compositionally biased region" description="Basic residues" evidence="1">
    <location>
        <begin position="216"/>
        <end position="234"/>
    </location>
</feature>
<feature type="compositionally biased region" description="Low complexity" evidence="1">
    <location>
        <begin position="235"/>
        <end position="255"/>
    </location>
</feature>
<name>A0A6J4TXX1_9BACT</name>
<proteinExistence type="predicted"/>
<dbReference type="EMBL" id="CADCWF010000002">
    <property type="protein sequence ID" value="CAA9533258.1"/>
    <property type="molecule type" value="Genomic_DNA"/>
</dbReference>
<evidence type="ECO:0000256" key="1">
    <source>
        <dbReference type="SAM" id="MobiDB-lite"/>
    </source>
</evidence>
<sequence length="547" mass="58929">DRHVTRARSRPPPRTHPDHGPLIPRRDRGRDQGRPRRRHRGRRRDRAPGGADDADRRSRRGNGHARHRRRPQPPAFHWPHPPSGPALRVPDDRRDPGAGGRAGVDNAARYLDRRPRLGRKPPRRGPPPDASRPRRRRAGPPGAPPPGLEQALLQLSGAGARGCLGRDTGPACGRALRRLVRAGRGRVADRAIPRPREGDDPGWGAGADRRRTGRGDRRRLRRLPRRRHHSRRRAGALPDGGPCLLPRPPGGLALGAHRHAPRRLGLRPAGFGDGPGGTFLGARPGGWPRRRPTPAGGDQADAGRGDQRPHGADVRPLPGRAGKPRDVDRTAGGAGRADPLDARPRLADGRPHLRRRSAGDGGPRLRRRPGSEPEAVAAPPRPPRLLPDRRGPPTDGGARHPGRRLVAVPGQPGGGIRQQSRLGASSRRDAHADLPRCRRRRRWLLRLADHRLQPVGGHRRGGSAADGHGAGAGAGGGALGRGGTALLHPGRRRRLGPRRPARLARTGQARRPRRARPRPAGDRAGRAAGGATGGDDGRRVLGLRRGL</sequence>
<feature type="compositionally biased region" description="Basic and acidic residues" evidence="1">
    <location>
        <begin position="186"/>
        <end position="199"/>
    </location>
</feature>
<organism evidence="2">
    <name type="scientific">uncultured Thermomicrobiales bacterium</name>
    <dbReference type="NCBI Taxonomy" id="1645740"/>
    <lineage>
        <taxon>Bacteria</taxon>
        <taxon>Pseudomonadati</taxon>
        <taxon>Thermomicrobiota</taxon>
        <taxon>Thermomicrobia</taxon>
        <taxon>Thermomicrobiales</taxon>
        <taxon>environmental samples</taxon>
    </lineage>
</organism>
<reference evidence="2" key="1">
    <citation type="submission" date="2020-02" db="EMBL/GenBank/DDBJ databases">
        <authorList>
            <person name="Meier V. D."/>
        </authorList>
    </citation>
    <scope>NUCLEOTIDE SEQUENCE</scope>
    <source>
        <strain evidence="2">AVDCRST_MAG59</strain>
    </source>
</reference>
<evidence type="ECO:0000313" key="2">
    <source>
        <dbReference type="EMBL" id="CAA9533258.1"/>
    </source>
</evidence>
<dbReference type="AlphaFoldDB" id="A0A6J4TXX1"/>
<feature type="compositionally biased region" description="Basic residues" evidence="1">
    <location>
        <begin position="35"/>
        <end position="45"/>
    </location>
</feature>
<feature type="compositionally biased region" description="Basic residues" evidence="1">
    <location>
        <begin position="57"/>
        <end position="71"/>
    </location>
</feature>
<feature type="compositionally biased region" description="Pro residues" evidence="1">
    <location>
        <begin position="72"/>
        <end position="84"/>
    </location>
</feature>
<feature type="compositionally biased region" description="Gly residues" evidence="1">
    <location>
        <begin position="468"/>
        <end position="483"/>
    </location>
</feature>
<feature type="compositionally biased region" description="Basic residues" evidence="1">
    <location>
        <begin position="489"/>
        <end position="517"/>
    </location>
</feature>